<dbReference type="RefSeq" id="WP_093317543.1">
    <property type="nucleotide sequence ID" value="NZ_FOAF01000001.1"/>
</dbReference>
<keyword evidence="2" id="KW-1185">Reference proteome</keyword>
<accession>A0A1H7HGI7</accession>
<dbReference type="OrthoDB" id="676483at2"/>
<evidence type="ECO:0000313" key="1">
    <source>
        <dbReference type="EMBL" id="SEK49411.1"/>
    </source>
</evidence>
<dbReference type="EMBL" id="FOAF01000001">
    <property type="protein sequence ID" value="SEK49411.1"/>
    <property type="molecule type" value="Genomic_DNA"/>
</dbReference>
<protein>
    <submittedName>
        <fullName evidence="1">Uncharacterized protein</fullName>
    </submittedName>
</protein>
<dbReference type="InterPro" id="IPR011008">
    <property type="entry name" value="Dimeric_a/b-barrel"/>
</dbReference>
<reference evidence="2" key="1">
    <citation type="submission" date="2016-10" db="EMBL/GenBank/DDBJ databases">
        <authorList>
            <person name="Varghese N."/>
            <person name="Submissions S."/>
        </authorList>
    </citation>
    <scope>NUCLEOTIDE SEQUENCE [LARGE SCALE GENOMIC DNA]</scope>
    <source>
        <strain evidence="2">DSM 18733</strain>
    </source>
</reference>
<name>A0A1H7HGI7_OLID1</name>
<dbReference type="SUPFAM" id="SSF54909">
    <property type="entry name" value="Dimeric alpha+beta barrel"/>
    <property type="match status" value="1"/>
</dbReference>
<dbReference type="Gene3D" id="3.30.70.1060">
    <property type="entry name" value="Dimeric alpha+beta barrel"/>
    <property type="match status" value="1"/>
</dbReference>
<gene>
    <name evidence="1" type="ORF">SAMN05661044_00375</name>
</gene>
<dbReference type="AlphaFoldDB" id="A0A1H7HGI7"/>
<evidence type="ECO:0000313" key="2">
    <source>
        <dbReference type="Proteomes" id="UP000199421"/>
    </source>
</evidence>
<dbReference type="Proteomes" id="UP000199421">
    <property type="component" value="Unassembled WGS sequence"/>
</dbReference>
<proteinExistence type="predicted"/>
<sequence length="152" mass="16870">MKLPHLSGIMGLVLLGFYSYAQIDNSKTKMKEMTKMKEFSLLVRVPLNYSTEQAKAVGPEWTKVIDNWKKEGVYVYSFAFPGESYVVAGVGKLVKKEPVVANNLRVVSNVILRASGIENALKLAKDCPILVYGGSVEVREIPSRATFPIEND</sequence>
<organism evidence="1 2">
    <name type="scientific">Olivibacter domesticus</name>
    <name type="common">Pseudosphingobacterium domesticum</name>
    <dbReference type="NCBI Taxonomy" id="407022"/>
    <lineage>
        <taxon>Bacteria</taxon>
        <taxon>Pseudomonadati</taxon>
        <taxon>Bacteroidota</taxon>
        <taxon>Sphingobacteriia</taxon>
        <taxon>Sphingobacteriales</taxon>
        <taxon>Sphingobacteriaceae</taxon>
        <taxon>Olivibacter</taxon>
    </lineage>
</organism>